<organism evidence="1 2">
    <name type="scientific">Xenoophorus captivus</name>
    <dbReference type="NCBI Taxonomy" id="1517983"/>
    <lineage>
        <taxon>Eukaryota</taxon>
        <taxon>Metazoa</taxon>
        <taxon>Chordata</taxon>
        <taxon>Craniata</taxon>
        <taxon>Vertebrata</taxon>
        <taxon>Euteleostomi</taxon>
        <taxon>Actinopterygii</taxon>
        <taxon>Neopterygii</taxon>
        <taxon>Teleostei</taxon>
        <taxon>Neoteleostei</taxon>
        <taxon>Acanthomorphata</taxon>
        <taxon>Ovalentaria</taxon>
        <taxon>Atherinomorphae</taxon>
        <taxon>Cyprinodontiformes</taxon>
        <taxon>Goodeidae</taxon>
        <taxon>Xenoophorus</taxon>
    </lineage>
</organism>
<keyword evidence="2" id="KW-1185">Reference proteome</keyword>
<dbReference type="EMBL" id="JAHRIN010035538">
    <property type="protein sequence ID" value="MEQ2204111.1"/>
    <property type="molecule type" value="Genomic_DNA"/>
</dbReference>
<dbReference type="Proteomes" id="UP001434883">
    <property type="component" value="Unassembled WGS sequence"/>
</dbReference>
<reference evidence="1 2" key="1">
    <citation type="submission" date="2021-06" db="EMBL/GenBank/DDBJ databases">
        <authorList>
            <person name="Palmer J.M."/>
        </authorList>
    </citation>
    <scope>NUCLEOTIDE SEQUENCE [LARGE SCALE GENOMIC DNA]</scope>
    <source>
        <strain evidence="1 2">XC_2019</strain>
        <tissue evidence="1">Muscle</tissue>
    </source>
</reference>
<name>A0ABV0R8U8_9TELE</name>
<accession>A0ABV0R8U8</accession>
<evidence type="ECO:0000313" key="1">
    <source>
        <dbReference type="EMBL" id="MEQ2204111.1"/>
    </source>
</evidence>
<comment type="caution">
    <text evidence="1">The sequence shown here is derived from an EMBL/GenBank/DDBJ whole genome shotgun (WGS) entry which is preliminary data.</text>
</comment>
<protein>
    <submittedName>
        <fullName evidence="1">Uncharacterized protein</fullName>
    </submittedName>
</protein>
<evidence type="ECO:0000313" key="2">
    <source>
        <dbReference type="Proteomes" id="UP001434883"/>
    </source>
</evidence>
<sequence length="145" mass="16228">MDRGYHVSDDRGLGFHLPPYPSTYSPPCPAISYHEEFCSKPDSTVEEPTRSLLRVPSQTPPCLQSPPRLSHSTLPILRRCVPPLPPTLIRTPVQHLTPISRAGNLREGCWARDTGERAMPRTMSVLWSLPALPLCTTLPLKKVRQ</sequence>
<gene>
    <name evidence="1" type="ORF">XENOCAPTIV_008034</name>
</gene>
<proteinExistence type="predicted"/>